<comment type="caution">
    <text evidence="1">The sequence shown here is derived from an EMBL/GenBank/DDBJ whole genome shotgun (WGS) entry which is preliminary data.</text>
</comment>
<organism evidence="1 2">
    <name type="scientific">Dentiscutata heterogama</name>
    <dbReference type="NCBI Taxonomy" id="1316150"/>
    <lineage>
        <taxon>Eukaryota</taxon>
        <taxon>Fungi</taxon>
        <taxon>Fungi incertae sedis</taxon>
        <taxon>Mucoromycota</taxon>
        <taxon>Glomeromycotina</taxon>
        <taxon>Glomeromycetes</taxon>
        <taxon>Diversisporales</taxon>
        <taxon>Gigasporaceae</taxon>
        <taxon>Dentiscutata</taxon>
    </lineage>
</organism>
<protein>
    <submittedName>
        <fullName evidence="1">9679_t:CDS:1</fullName>
    </submittedName>
</protein>
<dbReference type="EMBL" id="CAJVPU010004773">
    <property type="protein sequence ID" value="CAG8537978.1"/>
    <property type="molecule type" value="Genomic_DNA"/>
</dbReference>
<proteinExistence type="predicted"/>
<sequence>MSTSKYLFNITEKYDKQFNIHIYKDENNIQYIIFVIENNTYRFLLPDAKKITLKEKLRDINAFPLFRMLIQFNFQELADSNQKNRFKNQDISKLTGKMWRSSKEFREEFKKYTSRVNLLRPKPQYDFKTQDPYQKPNRGKRSYKPYKKSGNDISIIQQLTGSSSELFTESIYNGTQWQNDKNNTVNHPKQGDNIDNAKLPANNNVATSNDITFNPLASLIFPDATSLEDCPMAEDFYYLIGTHNVAEQFNLVQYDNNSSTLNFYQDNSILPNNITPHSSFNIPVNLGTYGFRQDGHDFSNLYNSDQN</sequence>
<keyword evidence="2" id="KW-1185">Reference proteome</keyword>
<reference evidence="1" key="1">
    <citation type="submission" date="2021-06" db="EMBL/GenBank/DDBJ databases">
        <authorList>
            <person name="Kallberg Y."/>
            <person name="Tangrot J."/>
            <person name="Rosling A."/>
        </authorList>
    </citation>
    <scope>NUCLEOTIDE SEQUENCE</scope>
    <source>
        <strain evidence="1">IL203A</strain>
    </source>
</reference>
<evidence type="ECO:0000313" key="2">
    <source>
        <dbReference type="Proteomes" id="UP000789702"/>
    </source>
</evidence>
<evidence type="ECO:0000313" key="1">
    <source>
        <dbReference type="EMBL" id="CAG8537978.1"/>
    </source>
</evidence>
<accession>A0ACA9LLH1</accession>
<dbReference type="Proteomes" id="UP000789702">
    <property type="component" value="Unassembled WGS sequence"/>
</dbReference>
<gene>
    <name evidence="1" type="ORF">DHETER_LOCUS4671</name>
</gene>
<name>A0ACA9LLH1_9GLOM</name>